<dbReference type="FunFam" id="1.10.600.10:FF:000001">
    <property type="entry name" value="Geranylgeranyl diphosphate synthase"/>
    <property type="match status" value="1"/>
</dbReference>
<proteinExistence type="inferred from homology"/>
<keyword evidence="7" id="KW-0460">Magnesium</keyword>
<keyword evidence="6" id="KW-0479">Metal-binding</keyword>
<keyword evidence="8" id="KW-0414">Isoprene biosynthesis</keyword>
<dbReference type="Gene3D" id="1.10.600.10">
    <property type="entry name" value="Farnesyl Diphosphate Synthase"/>
    <property type="match status" value="1"/>
</dbReference>
<comment type="similarity">
    <text evidence="2 12">Belongs to the FPP/GGPP synthase family.</text>
</comment>
<evidence type="ECO:0000256" key="10">
    <source>
        <dbReference type="ARBA" id="ARBA00032873"/>
    </source>
</evidence>
<dbReference type="GO" id="GO:0046872">
    <property type="term" value="F:metal ion binding"/>
    <property type="evidence" value="ECO:0007669"/>
    <property type="project" value="UniProtKB-KW"/>
</dbReference>
<dbReference type="EMBL" id="CP020773">
    <property type="protein sequence ID" value="ARJ51926.1"/>
    <property type="molecule type" value="Genomic_DNA"/>
</dbReference>
<evidence type="ECO:0000256" key="9">
    <source>
        <dbReference type="ARBA" id="ARBA00032380"/>
    </source>
</evidence>
<dbReference type="AlphaFoldDB" id="A0AAC9RUM1"/>
<dbReference type="RefSeq" id="WP_085238368.1">
    <property type="nucleotide sequence ID" value="NZ_CP020773.1"/>
</dbReference>
<dbReference type="GO" id="GO:0016114">
    <property type="term" value="P:terpenoid biosynthetic process"/>
    <property type="evidence" value="ECO:0007669"/>
    <property type="project" value="UniProtKB-ARBA"/>
</dbReference>
<gene>
    <name evidence="13" type="ORF">B5P37_11655</name>
</gene>
<dbReference type="PANTHER" id="PTHR43281">
    <property type="entry name" value="FARNESYL DIPHOSPHATE SYNTHASE"/>
    <property type="match status" value="1"/>
</dbReference>
<dbReference type="InterPro" id="IPR033749">
    <property type="entry name" value="Polyprenyl_synt_CS"/>
</dbReference>
<dbReference type="SUPFAM" id="SSF48576">
    <property type="entry name" value="Terpenoid synthases"/>
    <property type="match status" value="1"/>
</dbReference>
<comment type="cofactor">
    <cofactor evidence="1">
        <name>Mg(2+)</name>
        <dbReference type="ChEBI" id="CHEBI:18420"/>
    </cofactor>
</comment>
<dbReference type="GO" id="GO:0004337">
    <property type="term" value="F:(2E,6E)-farnesyl diphosphate synthase activity"/>
    <property type="evidence" value="ECO:0007669"/>
    <property type="project" value="UniProtKB-EC"/>
</dbReference>
<dbReference type="CDD" id="cd00685">
    <property type="entry name" value="Trans_IPPS_HT"/>
    <property type="match status" value="1"/>
</dbReference>
<evidence type="ECO:0000256" key="4">
    <source>
        <dbReference type="ARBA" id="ARBA00015100"/>
    </source>
</evidence>
<name>A0AAC9RUM1_9STAP</name>
<evidence type="ECO:0000256" key="12">
    <source>
        <dbReference type="RuleBase" id="RU004466"/>
    </source>
</evidence>
<evidence type="ECO:0000256" key="2">
    <source>
        <dbReference type="ARBA" id="ARBA00006706"/>
    </source>
</evidence>
<evidence type="ECO:0000313" key="14">
    <source>
        <dbReference type="Proteomes" id="UP000242864"/>
    </source>
</evidence>
<evidence type="ECO:0000313" key="13">
    <source>
        <dbReference type="EMBL" id="ARJ51926.1"/>
    </source>
</evidence>
<organism evidence="13 14">
    <name type="scientific">Staphylococcus lutrae</name>
    <dbReference type="NCBI Taxonomy" id="155085"/>
    <lineage>
        <taxon>Bacteria</taxon>
        <taxon>Bacillati</taxon>
        <taxon>Bacillota</taxon>
        <taxon>Bacilli</taxon>
        <taxon>Bacillales</taxon>
        <taxon>Staphylococcaceae</taxon>
        <taxon>Staphylococcus</taxon>
    </lineage>
</organism>
<dbReference type="InterPro" id="IPR008949">
    <property type="entry name" value="Isoprenoid_synthase_dom_sf"/>
</dbReference>
<evidence type="ECO:0000256" key="7">
    <source>
        <dbReference type="ARBA" id="ARBA00022842"/>
    </source>
</evidence>
<dbReference type="Proteomes" id="UP000242864">
    <property type="component" value="Chromosome"/>
</dbReference>
<dbReference type="NCBIfam" id="NF045485">
    <property type="entry name" value="FPPsyn"/>
    <property type="match status" value="1"/>
</dbReference>
<dbReference type="EC" id="2.5.1.10" evidence="3"/>
<dbReference type="InterPro" id="IPR000092">
    <property type="entry name" value="Polyprenyl_synt"/>
</dbReference>
<dbReference type="SFLD" id="SFLDS00005">
    <property type="entry name" value="Isoprenoid_Synthase_Type_I"/>
    <property type="match status" value="1"/>
</dbReference>
<protein>
    <recommendedName>
        <fullName evidence="4">Farnesyl diphosphate synthase</fullName>
        <ecNumber evidence="3">2.5.1.10</ecNumber>
    </recommendedName>
    <alternativeName>
        <fullName evidence="10">(2E,6E)-farnesyl diphosphate synthase</fullName>
    </alternativeName>
    <alternativeName>
        <fullName evidence="9">Geranyltranstransferase</fullName>
    </alternativeName>
</protein>
<evidence type="ECO:0000256" key="1">
    <source>
        <dbReference type="ARBA" id="ARBA00001946"/>
    </source>
</evidence>
<evidence type="ECO:0000256" key="5">
    <source>
        <dbReference type="ARBA" id="ARBA00022679"/>
    </source>
</evidence>
<dbReference type="PANTHER" id="PTHR43281:SF1">
    <property type="entry name" value="FARNESYL DIPHOSPHATE SYNTHASE"/>
    <property type="match status" value="1"/>
</dbReference>
<dbReference type="PROSITE" id="PS00444">
    <property type="entry name" value="POLYPRENYL_SYNTHASE_2"/>
    <property type="match status" value="1"/>
</dbReference>
<keyword evidence="5 12" id="KW-0808">Transferase</keyword>
<evidence type="ECO:0000256" key="11">
    <source>
        <dbReference type="ARBA" id="ARBA00049399"/>
    </source>
</evidence>
<keyword evidence="14" id="KW-1185">Reference proteome</keyword>
<sequence>MNQSLNELLKQFDTHLKHAIKDTSLGTPLEESMRYSLEAGGKRIRPLLMLSTIKMLNHHVLQSGFNVALALEMIHTYSLIHDDLPAMDDDDLRRGKPTNHTVYGEWLAILAGDALLTKAFEVITQTPDITADAKVKLIQKLSQASGHCGMVGGQTLDMQSENRTVPLEQLEQIHIHKTGALIQFSIEAATIMTSASPSTTSQLIEFSRYLGVIFQIKDDLLDICGDVDKIGKPVGSDATNNKSTYVTLLGVTGAEQQLQEYIQKAETILKTLSHQYDTTDLKCLLALFYQRQS</sequence>
<evidence type="ECO:0000256" key="3">
    <source>
        <dbReference type="ARBA" id="ARBA00012439"/>
    </source>
</evidence>
<dbReference type="KEGG" id="slz:B5P37_11655"/>
<accession>A0AAC9RUM1</accession>
<dbReference type="SFLD" id="SFLDG01017">
    <property type="entry name" value="Polyprenyl_Transferase_Like"/>
    <property type="match status" value="1"/>
</dbReference>
<dbReference type="Pfam" id="PF00348">
    <property type="entry name" value="polyprenyl_synt"/>
    <property type="match status" value="1"/>
</dbReference>
<comment type="catalytic activity">
    <reaction evidence="11">
        <text>isopentenyl diphosphate + (2E)-geranyl diphosphate = (2E,6E)-farnesyl diphosphate + diphosphate</text>
        <dbReference type="Rhea" id="RHEA:19361"/>
        <dbReference type="ChEBI" id="CHEBI:33019"/>
        <dbReference type="ChEBI" id="CHEBI:58057"/>
        <dbReference type="ChEBI" id="CHEBI:128769"/>
        <dbReference type="ChEBI" id="CHEBI:175763"/>
        <dbReference type="EC" id="2.5.1.10"/>
    </reaction>
</comment>
<reference evidence="13 14" key="1">
    <citation type="submission" date="2017-04" db="EMBL/GenBank/DDBJ databases">
        <authorList>
            <person name="Veseli I.A."/>
            <person name="Tang C."/>
            <person name="Pombert J.-F."/>
        </authorList>
    </citation>
    <scope>NUCLEOTIDE SEQUENCE [LARGE SCALE GENOMIC DNA]</scope>
    <source>
        <strain evidence="13 14">ATCC 700373</strain>
    </source>
</reference>
<dbReference type="InterPro" id="IPR053378">
    <property type="entry name" value="Prenyl_diphosphate_synthase"/>
</dbReference>
<evidence type="ECO:0000256" key="6">
    <source>
        <dbReference type="ARBA" id="ARBA00022723"/>
    </source>
</evidence>
<evidence type="ECO:0000256" key="8">
    <source>
        <dbReference type="ARBA" id="ARBA00023229"/>
    </source>
</evidence>
<dbReference type="PROSITE" id="PS00723">
    <property type="entry name" value="POLYPRENYL_SYNTHASE_1"/>
    <property type="match status" value="1"/>
</dbReference>
<dbReference type="GO" id="GO:0005737">
    <property type="term" value="C:cytoplasm"/>
    <property type="evidence" value="ECO:0007669"/>
    <property type="project" value="UniProtKB-ARBA"/>
</dbReference>